<reference evidence="2 4" key="1">
    <citation type="submission" date="2020-01" db="EMBL/GenBank/DDBJ databases">
        <title>the WGS Modestobacter muralis CPCC 204518.</title>
        <authorList>
            <person name="Jiang Z."/>
        </authorList>
    </citation>
    <scope>NUCLEOTIDE SEQUENCE [LARGE SCALE GENOMIC DNA]</scope>
    <source>
        <strain evidence="2 4">DSM 100205</strain>
    </source>
</reference>
<dbReference type="EMBL" id="JAAGWH010000063">
    <property type="protein sequence ID" value="NEK96408.1"/>
    <property type="molecule type" value="Genomic_DNA"/>
</dbReference>
<dbReference type="EMBL" id="JAAGWB010000066">
    <property type="protein sequence ID" value="NEN53308.1"/>
    <property type="molecule type" value="Genomic_DNA"/>
</dbReference>
<keyword evidence="4" id="KW-1185">Reference proteome</keyword>
<protein>
    <submittedName>
        <fullName evidence="2">Uncharacterized protein</fullName>
    </submittedName>
</protein>
<reference evidence="3 5" key="2">
    <citation type="submission" date="2020-02" db="EMBL/GenBank/DDBJ databases">
        <title>The WGS of Modestobacter muralis DSM 100205.</title>
        <authorList>
            <person name="Jiang Z."/>
        </authorList>
    </citation>
    <scope>NUCLEOTIDE SEQUENCE [LARGE SCALE GENOMIC DNA]</scope>
    <source>
        <strain evidence="3 5">DSM 100205</strain>
    </source>
</reference>
<dbReference type="Proteomes" id="UP000468828">
    <property type="component" value="Unassembled WGS sequence"/>
</dbReference>
<name>A0A6P0F587_9ACTN</name>
<evidence type="ECO:0000313" key="5">
    <source>
        <dbReference type="Proteomes" id="UP000471152"/>
    </source>
</evidence>
<dbReference type="Proteomes" id="UP000471152">
    <property type="component" value="Unassembled WGS sequence"/>
</dbReference>
<dbReference type="AlphaFoldDB" id="A0A6P0F587"/>
<sequence>MTLLWPTVSAFGFVLSVGLVVALGRGSTSRYEVERDRTRNRVQPAPATAPSDVPAAPVPGGAAPVAGPHPTVGRVPEPADQAVAGHALDRQEASGSVATLPQARPAGLPGVAGSEPAWWLVTEGDHEVLAGPFADRVEAGWALMTGPEDAPVHALYGLRRPDGGVARRQTPEDLAWLTELGDQLDRLPQAWDERMDDDDPMVSLVVEVTAALVESGIPVHDCAGDGAAGGVCLTPEPGCDGVLVSWHQHDRMSRDQVRGAETVVAVQRAMNAAVAECLQLLGFLVAPVGSVGCSLVIDAWSGR</sequence>
<organism evidence="2 4">
    <name type="scientific">Modestobacter muralis</name>
    <dbReference type="NCBI Taxonomy" id="1608614"/>
    <lineage>
        <taxon>Bacteria</taxon>
        <taxon>Bacillati</taxon>
        <taxon>Actinomycetota</taxon>
        <taxon>Actinomycetes</taxon>
        <taxon>Geodermatophilales</taxon>
        <taxon>Geodermatophilaceae</taxon>
        <taxon>Modestobacter</taxon>
    </lineage>
</organism>
<evidence type="ECO:0000256" key="1">
    <source>
        <dbReference type="SAM" id="MobiDB-lite"/>
    </source>
</evidence>
<dbReference type="RefSeq" id="WP_163613100.1">
    <property type="nucleotide sequence ID" value="NZ_JAAGWB010000066.1"/>
</dbReference>
<evidence type="ECO:0000313" key="2">
    <source>
        <dbReference type="EMBL" id="NEK96408.1"/>
    </source>
</evidence>
<gene>
    <name evidence="3" type="ORF">G3R41_20600</name>
    <name evidence="2" type="ORF">GCU67_19885</name>
</gene>
<evidence type="ECO:0000313" key="3">
    <source>
        <dbReference type="EMBL" id="NEN53308.1"/>
    </source>
</evidence>
<proteinExistence type="predicted"/>
<accession>A0A6P0F587</accession>
<feature type="region of interest" description="Disordered" evidence="1">
    <location>
        <begin position="28"/>
        <end position="75"/>
    </location>
</feature>
<evidence type="ECO:0000313" key="4">
    <source>
        <dbReference type="Proteomes" id="UP000468828"/>
    </source>
</evidence>
<feature type="compositionally biased region" description="Low complexity" evidence="1">
    <location>
        <begin position="44"/>
        <end position="73"/>
    </location>
</feature>
<comment type="caution">
    <text evidence="2">The sequence shown here is derived from an EMBL/GenBank/DDBJ whole genome shotgun (WGS) entry which is preliminary data.</text>
</comment>